<comment type="similarity">
    <text evidence="2">Belongs to the ADIPOR family.</text>
</comment>
<dbReference type="GO" id="GO:0046872">
    <property type="term" value="F:metal ion binding"/>
    <property type="evidence" value="ECO:0007669"/>
    <property type="project" value="UniProtKB-KW"/>
</dbReference>
<evidence type="ECO:0000256" key="7">
    <source>
        <dbReference type="SAM" id="Phobius"/>
    </source>
</evidence>
<protein>
    <recommendedName>
        <fullName evidence="10">ADIPOR-like receptor IZH2</fullName>
    </recommendedName>
</protein>
<evidence type="ECO:0000256" key="4">
    <source>
        <dbReference type="ARBA" id="ARBA00022989"/>
    </source>
</evidence>
<organism evidence="8 9">
    <name type="scientific">Fusarium oxysporum f. sp. lycopersici (strain 4287 / CBS 123668 / FGSC 9935 / NRRL 34936)</name>
    <name type="common">Fusarium vascular wilt of tomato</name>
    <dbReference type="NCBI Taxonomy" id="426428"/>
    <lineage>
        <taxon>Eukaryota</taxon>
        <taxon>Fungi</taxon>
        <taxon>Dikarya</taxon>
        <taxon>Ascomycota</taxon>
        <taxon>Pezizomycotina</taxon>
        <taxon>Sordariomycetes</taxon>
        <taxon>Hypocreomycetidae</taxon>
        <taxon>Hypocreales</taxon>
        <taxon>Nectriaceae</taxon>
        <taxon>Fusarium</taxon>
        <taxon>Fusarium oxysporum species complex</taxon>
    </lineage>
</organism>
<dbReference type="PANTHER" id="PTHR20855">
    <property type="entry name" value="ADIPOR/PROGESTIN RECEPTOR-RELATED"/>
    <property type="match status" value="1"/>
</dbReference>
<dbReference type="GO" id="GO:0006882">
    <property type="term" value="P:intracellular zinc ion homeostasis"/>
    <property type="evidence" value="ECO:0007669"/>
    <property type="project" value="TreeGrafter"/>
</dbReference>
<dbReference type="GO" id="GO:0038023">
    <property type="term" value="F:signaling receptor activity"/>
    <property type="evidence" value="ECO:0007669"/>
    <property type="project" value="TreeGrafter"/>
</dbReference>
<dbReference type="GO" id="GO:0016020">
    <property type="term" value="C:membrane"/>
    <property type="evidence" value="ECO:0007669"/>
    <property type="project" value="UniProtKB-SubCell"/>
</dbReference>
<dbReference type="OrthoDB" id="529367at2759"/>
<feature type="transmembrane region" description="Helical" evidence="7">
    <location>
        <begin position="113"/>
        <end position="136"/>
    </location>
</feature>
<feature type="transmembrane region" description="Helical" evidence="7">
    <location>
        <begin position="241"/>
        <end position="260"/>
    </location>
</feature>
<gene>
    <name evidence="8" type="ORF">FOXG_12425</name>
</gene>
<evidence type="ECO:0000256" key="6">
    <source>
        <dbReference type="PIRSR" id="PIRSR604254-1"/>
    </source>
</evidence>
<evidence type="ECO:0000256" key="3">
    <source>
        <dbReference type="ARBA" id="ARBA00022692"/>
    </source>
</evidence>
<evidence type="ECO:0000256" key="2">
    <source>
        <dbReference type="ARBA" id="ARBA00007018"/>
    </source>
</evidence>
<name>A0A0J9WS49_FUSO4</name>
<evidence type="ECO:0008006" key="10">
    <source>
        <dbReference type="Google" id="ProtNLM"/>
    </source>
</evidence>
<evidence type="ECO:0000313" key="8">
    <source>
        <dbReference type="EMBL" id="KNB13662.1"/>
    </source>
</evidence>
<feature type="transmembrane region" description="Helical" evidence="7">
    <location>
        <begin position="209"/>
        <end position="229"/>
    </location>
</feature>
<dbReference type="Pfam" id="PF03006">
    <property type="entry name" value="HlyIII"/>
    <property type="match status" value="1"/>
</dbReference>
<feature type="binding site" evidence="6">
    <location>
        <position position="134"/>
    </location>
    <ligand>
        <name>Zn(2+)</name>
        <dbReference type="ChEBI" id="CHEBI:29105"/>
    </ligand>
</feature>
<keyword evidence="5 7" id="KW-0472">Membrane</keyword>
<dbReference type="VEuPathDB" id="FungiDB:FOXG_12425"/>
<dbReference type="GeneID" id="28953761"/>
<feature type="transmembrane region" description="Helical" evidence="7">
    <location>
        <begin position="180"/>
        <end position="197"/>
    </location>
</feature>
<feature type="transmembrane region" description="Helical" evidence="7">
    <location>
        <begin position="148"/>
        <end position="168"/>
    </location>
</feature>
<dbReference type="RefSeq" id="XP_018251707.1">
    <property type="nucleotide sequence ID" value="XM_018392206.1"/>
</dbReference>
<keyword evidence="3 7" id="KW-0812">Transmembrane</keyword>
<reference evidence="8" key="2">
    <citation type="journal article" date="2010" name="Nature">
        <title>Comparative genomics reveals mobile pathogenicity chromosomes in Fusarium.</title>
        <authorList>
            <person name="Ma L.J."/>
            <person name="van der Does H.C."/>
            <person name="Borkovich K.A."/>
            <person name="Coleman J.J."/>
            <person name="Daboussi M.J."/>
            <person name="Di Pietro A."/>
            <person name="Dufresne M."/>
            <person name="Freitag M."/>
            <person name="Grabherr M."/>
            <person name="Henrissat B."/>
            <person name="Houterman P.M."/>
            <person name="Kang S."/>
            <person name="Shim W.B."/>
            <person name="Woloshuk C."/>
            <person name="Xie X."/>
            <person name="Xu J.R."/>
            <person name="Antoniw J."/>
            <person name="Baker S.E."/>
            <person name="Bluhm B.H."/>
            <person name="Breakspear A."/>
            <person name="Brown D.W."/>
            <person name="Butchko R.A."/>
            <person name="Chapman S."/>
            <person name="Coulson R."/>
            <person name="Coutinho P.M."/>
            <person name="Danchin E.G."/>
            <person name="Diener A."/>
            <person name="Gale L.R."/>
            <person name="Gardiner D.M."/>
            <person name="Goff S."/>
            <person name="Hammond-Kosack K.E."/>
            <person name="Hilburn K."/>
            <person name="Hua-Van A."/>
            <person name="Jonkers W."/>
            <person name="Kazan K."/>
            <person name="Kodira C.D."/>
            <person name="Koehrsen M."/>
            <person name="Kumar L."/>
            <person name="Lee Y.H."/>
            <person name="Li L."/>
            <person name="Manners J.M."/>
            <person name="Miranda-Saavedra D."/>
            <person name="Mukherjee M."/>
            <person name="Park G."/>
            <person name="Park J."/>
            <person name="Park S.Y."/>
            <person name="Proctor R.H."/>
            <person name="Regev A."/>
            <person name="Ruiz-Roldan M.C."/>
            <person name="Sain D."/>
            <person name="Sakthikumar S."/>
            <person name="Sykes S."/>
            <person name="Schwartz D.C."/>
            <person name="Turgeon B.G."/>
            <person name="Wapinski I."/>
            <person name="Yoder O."/>
            <person name="Young S."/>
            <person name="Zeng Q."/>
            <person name="Zhou S."/>
            <person name="Galagan J."/>
            <person name="Cuomo C.A."/>
            <person name="Kistler H.C."/>
            <person name="Rep M."/>
        </authorList>
    </citation>
    <scope>NUCLEOTIDE SEQUENCE [LARGE SCALE GENOMIC DNA]</scope>
    <source>
        <strain evidence="8">4287</strain>
    </source>
</reference>
<evidence type="ECO:0000256" key="1">
    <source>
        <dbReference type="ARBA" id="ARBA00004141"/>
    </source>
</evidence>
<comment type="subcellular location">
    <subcellularLocation>
        <location evidence="1">Membrane</location>
        <topology evidence="1">Multi-pass membrane protein</topology>
    </subcellularLocation>
</comment>
<dbReference type="KEGG" id="fox:FOXG_12425"/>
<keyword evidence="4 7" id="KW-1133">Transmembrane helix</keyword>
<dbReference type="InterPro" id="IPR004254">
    <property type="entry name" value="AdipoR/HlyIII-related"/>
</dbReference>
<evidence type="ECO:0000256" key="5">
    <source>
        <dbReference type="ARBA" id="ARBA00023136"/>
    </source>
</evidence>
<accession>A0A0J9WS49</accession>
<keyword evidence="6" id="KW-0479">Metal-binding</keyword>
<sequence>MAFKLRFRVSPPQTPEAHKGKEMEPINNSALKAARRVLRSLDQMPQWFRHGFNKWILGGYRDISGSFHASLCSLLYVHNESVNIYSHLIPAIFLLLGQHYHASGYSGITGADFIAFSIFMLSAVTCLLLSAMYHIFMNHSQRIEHLCLRLDMMGVVIFILGDLILGVYMVFWCEPFLRKTYWSMIGALGTLAIFVTMHPKFQGPKYRLFRTLVFVATGLSGVTPLIHGINAFGMSQMMSKAFPYTLAKAGCLLFGTWFYVARFPESLYPGKYDLCGSHSIFHVLVVCAFVVQLIGYLDAFDYANTNLTCSTL</sequence>
<dbReference type="Proteomes" id="UP000009097">
    <property type="component" value="Unassembled WGS sequence"/>
</dbReference>
<proteinExistence type="inferred from homology"/>
<dbReference type="PANTHER" id="PTHR20855:SF52">
    <property type="entry name" value="ADIPONECTIN RECEPTOR PROTEIN"/>
    <property type="match status" value="1"/>
</dbReference>
<dbReference type="EMBL" id="DS231713">
    <property type="protein sequence ID" value="KNB13662.1"/>
    <property type="molecule type" value="Genomic_DNA"/>
</dbReference>
<reference evidence="8" key="1">
    <citation type="submission" date="2007-04" db="EMBL/GenBank/DDBJ databases">
        <authorList>
            <consortium name="The Broad Institute Genome Sequencing Platform"/>
            <person name="Birren B."/>
            <person name="Lander E."/>
            <person name="Galagan J."/>
            <person name="Nusbaum C."/>
            <person name="Devon K."/>
            <person name="Ma L.-J."/>
            <person name="Jaffe D."/>
            <person name="Butler J."/>
            <person name="Alvarez P."/>
            <person name="Gnerre S."/>
            <person name="Grabherr M."/>
            <person name="Kleber M."/>
            <person name="Mauceli E."/>
            <person name="Brockman W."/>
            <person name="MacCallum I.A."/>
            <person name="Young S."/>
            <person name="LaButti K."/>
            <person name="DeCaprio D."/>
            <person name="Crawford M."/>
            <person name="Koehrsen M."/>
            <person name="Engels R."/>
            <person name="Montgomery P."/>
            <person name="Pearson M."/>
            <person name="Howarth C."/>
            <person name="Larson L."/>
            <person name="White J."/>
            <person name="O'Leary S."/>
            <person name="Kodira C."/>
            <person name="Zeng Q."/>
            <person name="Yandava C."/>
            <person name="Alvarado L."/>
            <person name="Kistler C."/>
            <person name="Shim W.-B."/>
            <person name="Kang S."/>
            <person name="Woloshuk C."/>
        </authorList>
    </citation>
    <scope>NUCLEOTIDE SEQUENCE</scope>
    <source>
        <strain evidence="8">4287</strain>
    </source>
</reference>
<feature type="binding site" evidence="6">
    <location>
        <position position="282"/>
    </location>
    <ligand>
        <name>Zn(2+)</name>
        <dbReference type="ChEBI" id="CHEBI:29105"/>
    </ligand>
</feature>
<feature type="transmembrane region" description="Helical" evidence="7">
    <location>
        <begin position="280"/>
        <end position="297"/>
    </location>
</feature>
<keyword evidence="6" id="KW-0862">Zinc</keyword>
<feature type="binding site" evidence="6">
    <location>
        <position position="278"/>
    </location>
    <ligand>
        <name>Zn(2+)</name>
        <dbReference type="ChEBI" id="CHEBI:29105"/>
    </ligand>
</feature>
<dbReference type="AlphaFoldDB" id="A0A0J9WS49"/>
<evidence type="ECO:0000313" key="9">
    <source>
        <dbReference type="Proteomes" id="UP000009097"/>
    </source>
</evidence>